<evidence type="ECO:0000313" key="5">
    <source>
        <dbReference type="Proteomes" id="UP001242513"/>
    </source>
</evidence>
<organism evidence="3 5">
    <name type="scientific">Lactobacillus kefiranofaciens</name>
    <dbReference type="NCBI Taxonomy" id="267818"/>
    <lineage>
        <taxon>Bacteria</taxon>
        <taxon>Bacillati</taxon>
        <taxon>Bacillota</taxon>
        <taxon>Bacilli</taxon>
        <taxon>Lactobacillales</taxon>
        <taxon>Lactobacillaceae</taxon>
        <taxon>Lactobacillus</taxon>
    </lineage>
</organism>
<evidence type="ECO:0000256" key="1">
    <source>
        <dbReference type="SAM" id="Phobius"/>
    </source>
</evidence>
<feature type="transmembrane region" description="Helical" evidence="1">
    <location>
        <begin position="112"/>
        <end position="132"/>
    </location>
</feature>
<dbReference type="EMBL" id="CP123735">
    <property type="protein sequence ID" value="WGO85511.1"/>
    <property type="molecule type" value="Genomic_DNA"/>
</dbReference>
<evidence type="ECO:0000313" key="3">
    <source>
        <dbReference type="EMBL" id="WGO85511.1"/>
    </source>
</evidence>
<evidence type="ECO:0000313" key="2">
    <source>
        <dbReference type="EMBL" id="SDA68524.1"/>
    </source>
</evidence>
<keyword evidence="1" id="KW-0472">Membrane</keyword>
<feature type="transmembrane region" description="Helical" evidence="1">
    <location>
        <begin position="12"/>
        <end position="33"/>
    </location>
</feature>
<sequence>MKSQKFEQENKKIFLEMLVGVVVCTALMLLYMGGENGWHLATFQIIVALALGIVMGLLFGGLVVASWFANKDSIIPLKACFQILGTGVVIALADFAFNWFTKSGSGSFRDMLFSTSTLWSFICGLFLGIICFKGKKK</sequence>
<accession>A0AAX3UCX2</accession>
<keyword evidence="4" id="KW-1185">Reference proteome</keyword>
<reference evidence="2 4" key="1">
    <citation type="submission" date="2016-10" db="EMBL/GenBank/DDBJ databases">
        <authorList>
            <person name="Varghese N."/>
            <person name="Submissions S."/>
        </authorList>
    </citation>
    <scope>NUCLEOTIDE SEQUENCE [LARGE SCALE GENOMIC DNA]</scope>
    <source>
        <strain evidence="2 4">ATCC 43761</strain>
    </source>
</reference>
<evidence type="ECO:0000313" key="4">
    <source>
        <dbReference type="Proteomes" id="UP000181860"/>
    </source>
</evidence>
<feature type="transmembrane region" description="Helical" evidence="1">
    <location>
        <begin position="45"/>
        <end position="69"/>
    </location>
</feature>
<gene>
    <name evidence="3" type="ORF">QEJ78_09125</name>
    <name evidence="2" type="ORF">SAMN02983011_02147</name>
</gene>
<dbReference type="Proteomes" id="UP001242513">
    <property type="component" value="Chromosome"/>
</dbReference>
<protein>
    <submittedName>
        <fullName evidence="3">Uncharacterized protein</fullName>
    </submittedName>
</protein>
<reference evidence="3" key="3">
    <citation type="submission" date="2023-04" db="EMBL/GenBank/DDBJ databases">
        <authorList>
            <person name="Wang Y."/>
        </authorList>
    </citation>
    <scope>NUCLEOTIDE SEQUENCE</scope>
    <source>
        <strain evidence="3">ZW18</strain>
    </source>
</reference>
<reference evidence="3" key="2">
    <citation type="journal article" date="2022" name="Food Funct.">
        <title>Lactobacillus kefiranofaciens ZW18 from Kefir enhances the anti-tumor effect of anti-programmed cell death 1 (PD-1) immunotherapy by modulating the gut microbiota.</title>
        <authorList>
            <person name="Zhao J."/>
            <person name="Wang Y."/>
            <person name="Wang J."/>
            <person name="Lv M."/>
            <person name="Zhou C."/>
            <person name="Jia L."/>
            <person name="Geng W."/>
        </authorList>
    </citation>
    <scope>NUCLEOTIDE SEQUENCE</scope>
    <source>
        <strain evidence="3">ZW18</strain>
    </source>
</reference>
<dbReference type="AlphaFoldDB" id="A0AAX3UCX2"/>
<keyword evidence="1" id="KW-1133">Transmembrane helix</keyword>
<dbReference type="Proteomes" id="UP000181860">
    <property type="component" value="Unassembled WGS sequence"/>
</dbReference>
<dbReference type="RefSeq" id="WP_013854806.1">
    <property type="nucleotide sequence ID" value="NZ_CP061341.1"/>
</dbReference>
<name>A0AAX3UCX2_9LACO</name>
<dbReference type="EMBL" id="FMXC01000041">
    <property type="protein sequence ID" value="SDA68524.1"/>
    <property type="molecule type" value="Genomic_DNA"/>
</dbReference>
<keyword evidence="1" id="KW-0812">Transmembrane</keyword>
<proteinExistence type="predicted"/>
<feature type="transmembrane region" description="Helical" evidence="1">
    <location>
        <begin position="81"/>
        <end position="100"/>
    </location>
</feature>
<dbReference type="GeneID" id="72687720"/>